<name>A0A9C9JZY8_UNCW3</name>
<gene>
    <name evidence="1" type="ORF">ENI34_05485</name>
</gene>
<accession>A0A9C9JZY8</accession>
<evidence type="ECO:0000313" key="1">
    <source>
        <dbReference type="EMBL" id="HEC78582.1"/>
    </source>
</evidence>
<evidence type="ECO:0000313" key="2">
    <source>
        <dbReference type="Proteomes" id="UP000885826"/>
    </source>
</evidence>
<dbReference type="EMBL" id="DRIG01000061">
    <property type="protein sequence ID" value="HEC78582.1"/>
    <property type="molecule type" value="Genomic_DNA"/>
</dbReference>
<evidence type="ECO:0008006" key="3">
    <source>
        <dbReference type="Google" id="ProtNLM"/>
    </source>
</evidence>
<protein>
    <recommendedName>
        <fullName evidence="3">Transposase IS4-like domain-containing protein</fullName>
    </recommendedName>
</protein>
<dbReference type="AlphaFoldDB" id="A0A9C9JZY8"/>
<sequence length="432" mass="51541">MKLILYKTVHHFFPGLLSFLRTLPEPRRKNAITYSLPTQFWVGVFLFLLKLGSRRQIDYAFNTEKFLKNLAVFTEQKLVRMLSNDTLAYFWMRSAETVLRQVRYWLINQLLRRKCLAKYRLEGYYLIAVDGTGHLVFKRRHCRYCLTKKQRGKVIYYHQVLDAKLVTANGFALSVETEFIENQPGARRQDCELKAFYRLVKRLAKNYPQLRICLLLDALYANERVLDLCEQYNWRCLITFKRGSLPETYQEYQSLKKRSLDQTKEFDYKGEHQLCHWVLDLNYKFRDRHYINVLECLAINKKTLKKTRYLWLTNMSVSQDNIFCLVNQGGRLRWKTENEGFNIQKNGGYNLEHTYCHNLVAMKNFYLLMQIAHIINQLIEKGSLLSVEFKKLLGSIRNIVHWLLEDLRTSLFEPHEIETAGTQRFQIRFDTS</sequence>
<comment type="caution">
    <text evidence="1">The sequence shown here is derived from an EMBL/GenBank/DDBJ whole genome shotgun (WGS) entry which is preliminary data.</text>
</comment>
<organism evidence="1 2">
    <name type="scientific">candidate division WOR-3 bacterium</name>
    <dbReference type="NCBI Taxonomy" id="2052148"/>
    <lineage>
        <taxon>Bacteria</taxon>
        <taxon>Bacteria division WOR-3</taxon>
    </lineage>
</organism>
<proteinExistence type="predicted"/>
<dbReference type="Proteomes" id="UP000885826">
    <property type="component" value="Unassembled WGS sequence"/>
</dbReference>
<reference evidence="1" key="1">
    <citation type="journal article" date="2020" name="mSystems">
        <title>Genome- and Community-Level Interaction Insights into Carbon Utilization and Element Cycling Functions of Hydrothermarchaeota in Hydrothermal Sediment.</title>
        <authorList>
            <person name="Zhou Z."/>
            <person name="Liu Y."/>
            <person name="Xu W."/>
            <person name="Pan J."/>
            <person name="Luo Z.H."/>
            <person name="Li M."/>
        </authorList>
    </citation>
    <scope>NUCLEOTIDE SEQUENCE</scope>
    <source>
        <strain evidence="1">HyVt-388</strain>
    </source>
</reference>